<gene>
    <name evidence="2" type="ORF">L3X39_01435</name>
</gene>
<evidence type="ECO:0000313" key="3">
    <source>
        <dbReference type="Proteomes" id="UP001200022"/>
    </source>
</evidence>
<evidence type="ECO:0000313" key="2">
    <source>
        <dbReference type="EMBL" id="MCF7559283.1"/>
    </source>
</evidence>
<feature type="transmembrane region" description="Helical" evidence="1">
    <location>
        <begin position="634"/>
        <end position="652"/>
    </location>
</feature>
<organism evidence="2 3">
    <name type="scientific">Flaviramulus multivorans</name>
    <dbReference type="NCBI Taxonomy" id="1304750"/>
    <lineage>
        <taxon>Bacteria</taxon>
        <taxon>Pseudomonadati</taxon>
        <taxon>Bacteroidota</taxon>
        <taxon>Flavobacteriia</taxon>
        <taxon>Flavobacteriales</taxon>
        <taxon>Flavobacteriaceae</taxon>
        <taxon>Flaviramulus</taxon>
    </lineage>
</organism>
<keyword evidence="1" id="KW-1133">Transmembrane helix</keyword>
<dbReference type="RefSeq" id="WP_237229629.1">
    <property type="nucleotide sequence ID" value="NZ_JAKKDV010000001.1"/>
</dbReference>
<comment type="caution">
    <text evidence="2">The sequence shown here is derived from an EMBL/GenBank/DDBJ whole genome shotgun (WGS) entry which is preliminary data.</text>
</comment>
<proteinExistence type="predicted"/>
<feature type="transmembrane region" description="Helical" evidence="1">
    <location>
        <begin position="546"/>
        <end position="563"/>
    </location>
</feature>
<feature type="transmembrane region" description="Helical" evidence="1">
    <location>
        <begin position="148"/>
        <end position="166"/>
    </location>
</feature>
<feature type="transmembrane region" description="Helical" evidence="1">
    <location>
        <begin position="706"/>
        <end position="725"/>
    </location>
</feature>
<name>A0ABS9IFX4_9FLAO</name>
<feature type="transmembrane region" description="Helical" evidence="1">
    <location>
        <begin position="672"/>
        <end position="694"/>
    </location>
</feature>
<feature type="transmembrane region" description="Helical" evidence="1">
    <location>
        <begin position="220"/>
        <end position="239"/>
    </location>
</feature>
<dbReference type="InterPro" id="IPR021280">
    <property type="entry name" value="TMEM260-like"/>
</dbReference>
<accession>A0ABS9IFX4</accession>
<evidence type="ECO:0000256" key="1">
    <source>
        <dbReference type="SAM" id="Phobius"/>
    </source>
</evidence>
<feature type="transmembrane region" description="Helical" evidence="1">
    <location>
        <begin position="52"/>
        <end position="71"/>
    </location>
</feature>
<dbReference type="PANTHER" id="PTHR16214">
    <property type="entry name" value="TRANSMEMBRANE PROTEIN 260"/>
    <property type="match status" value="1"/>
</dbReference>
<feature type="transmembrane region" description="Helical" evidence="1">
    <location>
        <begin position="178"/>
        <end position="208"/>
    </location>
</feature>
<dbReference type="Proteomes" id="UP001200022">
    <property type="component" value="Unassembled WGS sequence"/>
</dbReference>
<feature type="transmembrane region" description="Helical" evidence="1">
    <location>
        <begin position="600"/>
        <end position="622"/>
    </location>
</feature>
<keyword evidence="1" id="KW-0472">Membrane</keyword>
<reference evidence="2 3" key="1">
    <citation type="submission" date="2022-01" db="EMBL/GenBank/DDBJ databases">
        <title>Draft genome sequence of Sabulilitoribacter multivorans KCTC 32326.</title>
        <authorList>
            <person name="Oh J.-S."/>
        </authorList>
    </citation>
    <scope>NUCLEOTIDE SEQUENCE [LARGE SCALE GENOMIC DNA]</scope>
    <source>
        <strain evidence="2 3">M-M16</strain>
    </source>
</reference>
<dbReference type="EMBL" id="JAKKDV010000001">
    <property type="protein sequence ID" value="MCF7559283.1"/>
    <property type="molecule type" value="Genomic_DNA"/>
</dbReference>
<keyword evidence="3" id="KW-1185">Reference proteome</keyword>
<protein>
    <submittedName>
        <fullName evidence="2">DUF2723 domain-containing protein</fullName>
    </submittedName>
</protein>
<feature type="transmembrane region" description="Helical" evidence="1">
    <location>
        <begin position="570"/>
        <end position="588"/>
    </location>
</feature>
<dbReference type="Pfam" id="PF11028">
    <property type="entry name" value="TMEM260-like"/>
    <property type="match status" value="1"/>
</dbReference>
<feature type="transmembrane region" description="Helical" evidence="1">
    <location>
        <begin position="83"/>
        <end position="104"/>
    </location>
</feature>
<sequence length="1173" mass="136022">MANFNFKKWNTILGWFSFLIALITYSLTVEPTVSFWDAGEYILTSSKLQVGHPPGAPLFQMMGAFFSIFTFGNNELIGWMMNMMSAVSSAFTILFMFWTITLLLKKIAGKKSELSTEKALAILGSGLVGSLAFAFTDSFWFNAVETEVYAMATLIMSILFWLGLRWEQDMDKPRGNRWLVLIAFVIGLSFGVHFMGLLTIPAIGLIYYFKNYKTITVKNFIIANVVSVAVLLFIFKLLAPNILKIFSVFEIFFVNSIGLPFNSGSIIAGIVLIALINYALRFTRKKGYVHINTGILCVTFVIIGFSTWLMLPIRANADVVINENNPSSARELLAYYNLEQYPETHLFYGPQFTDQYAYLDENNPYVDDKPKYEKDHTKGKYVIVNDYKNAKQNYNSKHASILPRMWSAEHAENYMMFSGFLDFKLKPEYQMENELRSAVSDFKMNVAEGNVDYEDYNNFLKRFKSYIDIEKPSLASNIVYLFEYQLGYMYWRYFMWNFAGRQDDIQGRYDNHGNWITGIKFLDEWHLGYSQDNLPSDVKNNKARNTYYLLPLILGLIGFFFLFNKNKKLFWVMLVFFLFTGIAIQVYTNVRPFEPRERDYSVVGSFYVFALWIGFGVYGIYNRLIENIKNNYKYFAYQVIFLVIGIILFYLFKYLSTLKPDSFLADFLNALSSVSFLIFAVFFVIIVIDSITFIVQKTTKSKEVRVLAIVLVSLITPIVLATNNWDDHDRSGKYTANAMAKMYLDSCAENAILFTIGDNDTFALWYAQEIEGYRTDVRVVNTSLFQTDWYIDQMKRKAYESDPIPSQLTHDLYKYGTNDYIIIQPVINDTLEVKQFLNFVASDNPRTKYKYVLQQQDIDLSQVRSQDLNATYMPTPYLRIPVNKENALKSGIVKQKDADIIVPYIDIEVTGGALYKNRLLMLDIVANNEWKRPIYFTGGSFGDDDYIWMKDYLQLDGMCYKLVPIKTPVDRANPFDMGRVDSDLMYEKVKNWDWGNSGSPDIYHDTETRKNSITYRGNLARLAEQLINEDKLDKAEEIADIAMTNMPVEFFGYYTLLEPYISTYYEVGSKEKAQRLFKDVAKKYQENLSYYSSLKVDDQERLFEEIYTDIQRYKGLIDVLVKYDIEFAQTEGDIFNNYLRAFKHFYGDDEPDDEIRTDIDIPVDSGLQIDTIN</sequence>
<keyword evidence="1" id="KW-0812">Transmembrane</keyword>
<feature type="transmembrane region" description="Helical" evidence="1">
    <location>
        <begin position="259"/>
        <end position="280"/>
    </location>
</feature>
<feature type="transmembrane region" description="Helical" evidence="1">
    <location>
        <begin position="287"/>
        <end position="311"/>
    </location>
</feature>
<dbReference type="InterPro" id="IPR052724">
    <property type="entry name" value="GT117_domain-containing"/>
</dbReference>
<dbReference type="PANTHER" id="PTHR16214:SF3">
    <property type="entry name" value="TRANSMEMBRANE PROTEIN 260"/>
    <property type="match status" value="1"/>
</dbReference>
<feature type="transmembrane region" description="Helical" evidence="1">
    <location>
        <begin position="119"/>
        <end position="141"/>
    </location>
</feature>